<dbReference type="InterPro" id="IPR000408">
    <property type="entry name" value="Reg_chr_condens"/>
</dbReference>
<dbReference type="GeneTree" id="ENSGT00390000017455"/>
<dbReference type="STRING" id="51511.ENSCSAVP00000018164"/>
<dbReference type="InParanoid" id="H2ZKP8"/>
<keyword evidence="4" id="KW-1185">Reference proteome</keyword>
<reference evidence="3" key="2">
    <citation type="submission" date="2025-08" db="UniProtKB">
        <authorList>
            <consortium name="Ensembl"/>
        </authorList>
    </citation>
    <scope>IDENTIFICATION</scope>
</reference>
<dbReference type="Pfam" id="PF00415">
    <property type="entry name" value="RCC1"/>
    <property type="match status" value="1"/>
</dbReference>
<dbReference type="PANTHER" id="PTHR47004">
    <property type="entry name" value="F-BOX ONLY PROTEIN 24"/>
    <property type="match status" value="1"/>
</dbReference>
<keyword evidence="2" id="KW-0175">Coiled coil</keyword>
<dbReference type="AlphaFoldDB" id="H2ZKP8"/>
<evidence type="ECO:0000256" key="2">
    <source>
        <dbReference type="SAM" id="Coils"/>
    </source>
</evidence>
<dbReference type="Proteomes" id="UP000007875">
    <property type="component" value="Unassembled WGS sequence"/>
</dbReference>
<protein>
    <submittedName>
        <fullName evidence="3">Uncharacterized protein</fullName>
    </submittedName>
</protein>
<feature type="coiled-coil region" evidence="2">
    <location>
        <begin position="293"/>
        <end position="320"/>
    </location>
</feature>
<dbReference type="HOGENOM" id="CLU_074363_0_0_1"/>
<name>H2ZKP8_CIOSA</name>
<feature type="repeat" description="RCC1" evidence="1">
    <location>
        <begin position="86"/>
        <end position="135"/>
    </location>
</feature>
<dbReference type="PROSITE" id="PS50012">
    <property type="entry name" value="RCC1_3"/>
    <property type="match status" value="1"/>
</dbReference>
<reference evidence="4" key="1">
    <citation type="submission" date="2003-08" db="EMBL/GenBank/DDBJ databases">
        <authorList>
            <person name="Birren B."/>
            <person name="Nusbaum C."/>
            <person name="Abebe A."/>
            <person name="Abouelleil A."/>
            <person name="Adekoya E."/>
            <person name="Ait-zahra M."/>
            <person name="Allen N."/>
            <person name="Allen T."/>
            <person name="An P."/>
            <person name="Anderson M."/>
            <person name="Anderson S."/>
            <person name="Arachchi H."/>
            <person name="Armbruster J."/>
            <person name="Bachantsang P."/>
            <person name="Baldwin J."/>
            <person name="Barry A."/>
            <person name="Bayul T."/>
            <person name="Blitshsteyn B."/>
            <person name="Bloom T."/>
            <person name="Blye J."/>
            <person name="Boguslavskiy L."/>
            <person name="Borowsky M."/>
            <person name="Boukhgalter B."/>
            <person name="Brunache A."/>
            <person name="Butler J."/>
            <person name="Calixte N."/>
            <person name="Calvo S."/>
            <person name="Camarata J."/>
            <person name="Campo K."/>
            <person name="Chang J."/>
            <person name="Cheshatsang Y."/>
            <person name="Citroen M."/>
            <person name="Collymore A."/>
            <person name="Considine T."/>
            <person name="Cook A."/>
            <person name="Cooke P."/>
            <person name="Corum B."/>
            <person name="Cuomo C."/>
            <person name="David R."/>
            <person name="Dawoe T."/>
            <person name="Degray S."/>
            <person name="Dodge S."/>
            <person name="Dooley K."/>
            <person name="Dorje P."/>
            <person name="Dorjee K."/>
            <person name="Dorris L."/>
            <person name="Duffey N."/>
            <person name="Dupes A."/>
            <person name="Elkins T."/>
            <person name="Engels R."/>
            <person name="Erickson J."/>
            <person name="Farina A."/>
            <person name="Faro S."/>
            <person name="Ferreira P."/>
            <person name="Fischer H."/>
            <person name="Fitzgerald M."/>
            <person name="Foley K."/>
            <person name="Gage D."/>
            <person name="Galagan J."/>
            <person name="Gearin G."/>
            <person name="Gnerre S."/>
            <person name="Gnirke A."/>
            <person name="Goyette A."/>
            <person name="Graham J."/>
            <person name="Grandbois E."/>
            <person name="Gyaltsen K."/>
            <person name="Hafez N."/>
            <person name="Hagopian D."/>
            <person name="Hagos B."/>
            <person name="Hall J."/>
            <person name="Hatcher B."/>
            <person name="Heller A."/>
            <person name="Higgins H."/>
            <person name="Honan T."/>
            <person name="Horn A."/>
            <person name="Houde N."/>
            <person name="Hughes L."/>
            <person name="Hulme W."/>
            <person name="Husby E."/>
            <person name="Iliev I."/>
            <person name="Jaffe D."/>
            <person name="Jones C."/>
            <person name="Kamal M."/>
            <person name="Kamat A."/>
            <person name="Kamvysselis M."/>
            <person name="Karlsson E."/>
            <person name="Kells C."/>
            <person name="Kieu A."/>
            <person name="Kisner P."/>
            <person name="Kodira C."/>
            <person name="Kulbokas E."/>
            <person name="Labutti K."/>
            <person name="Lama D."/>
            <person name="Landers T."/>
            <person name="Leger J."/>
            <person name="Levine S."/>
            <person name="Lewis D."/>
            <person name="Lewis T."/>
            <person name="Lindblad-toh K."/>
            <person name="Liu X."/>
            <person name="Lokyitsang T."/>
            <person name="Lokyitsang Y."/>
            <person name="Lucien O."/>
            <person name="Lui A."/>
            <person name="Ma L.J."/>
            <person name="Mabbitt R."/>
            <person name="Macdonald J."/>
            <person name="Maclean C."/>
            <person name="Major J."/>
            <person name="Manning J."/>
            <person name="Marabella R."/>
            <person name="Maru K."/>
            <person name="Matthews C."/>
            <person name="Mauceli E."/>
            <person name="Mccarthy M."/>
            <person name="Mcdonough S."/>
            <person name="Mcghee T."/>
            <person name="Meldrim J."/>
            <person name="Meneus L."/>
            <person name="Mesirov J."/>
            <person name="Mihalev A."/>
            <person name="Mihova T."/>
            <person name="Mikkelsen T."/>
            <person name="Mlenga V."/>
            <person name="Moru K."/>
            <person name="Mozes J."/>
            <person name="Mulrain L."/>
            <person name="Munson G."/>
            <person name="Naylor J."/>
            <person name="Newes C."/>
            <person name="Nguyen C."/>
            <person name="Nguyen N."/>
            <person name="Nguyen T."/>
            <person name="Nicol R."/>
            <person name="Nielsen C."/>
            <person name="Nizzari M."/>
            <person name="Norbu C."/>
            <person name="Norbu N."/>
            <person name="O'donnell P."/>
            <person name="Okoawo O."/>
            <person name="O'leary S."/>
            <person name="Omotosho B."/>
            <person name="O'neill K."/>
            <person name="Osman S."/>
            <person name="Parker S."/>
            <person name="Perrin D."/>
            <person name="Phunkhang P."/>
            <person name="Piqani B."/>
            <person name="Purcell S."/>
            <person name="Rachupka T."/>
            <person name="Ramasamy U."/>
            <person name="Rameau R."/>
            <person name="Ray V."/>
            <person name="Raymond C."/>
            <person name="Retta R."/>
            <person name="Richardson S."/>
            <person name="Rise C."/>
            <person name="Rodriguez J."/>
            <person name="Rogers J."/>
            <person name="Rogov P."/>
            <person name="Rutman M."/>
            <person name="Schupbach R."/>
            <person name="Seaman C."/>
            <person name="Settipalli S."/>
            <person name="Sharpe T."/>
            <person name="Sheridan J."/>
            <person name="Sherpa N."/>
            <person name="Shi J."/>
            <person name="Smirnov S."/>
            <person name="Smith C."/>
            <person name="Sougnez C."/>
            <person name="Spencer B."/>
            <person name="Stalker J."/>
            <person name="Stange-thomann N."/>
            <person name="Stavropoulos S."/>
            <person name="Stetson K."/>
            <person name="Stone C."/>
            <person name="Stone S."/>
            <person name="Stubbs M."/>
            <person name="Talamas J."/>
            <person name="Tchuinga P."/>
            <person name="Tenzing P."/>
            <person name="Tesfaye S."/>
            <person name="Theodore J."/>
            <person name="Thoulutsang Y."/>
            <person name="Topham K."/>
            <person name="Towey S."/>
            <person name="Tsamla T."/>
            <person name="Tsomo N."/>
            <person name="Vallee D."/>
            <person name="Vassiliev H."/>
            <person name="Venkataraman V."/>
            <person name="Vinson J."/>
            <person name="Vo A."/>
            <person name="Wade C."/>
            <person name="Wang S."/>
            <person name="Wangchuk T."/>
            <person name="Wangdi T."/>
            <person name="Whittaker C."/>
            <person name="Wilkinson J."/>
            <person name="Wu Y."/>
            <person name="Wyman D."/>
            <person name="Yadav S."/>
            <person name="Yang S."/>
            <person name="Yang X."/>
            <person name="Yeager S."/>
            <person name="Yee E."/>
            <person name="Young G."/>
            <person name="Zainoun J."/>
            <person name="Zembeck L."/>
            <person name="Zimmer A."/>
            <person name="Zody M."/>
            <person name="Lander E."/>
        </authorList>
    </citation>
    <scope>NUCLEOTIDE SEQUENCE [LARGE SCALE GENOMIC DNA]</scope>
</reference>
<dbReference type="Gene3D" id="2.130.10.30">
    <property type="entry name" value="Regulator of chromosome condensation 1/beta-lactamase-inhibitor protein II"/>
    <property type="match status" value="1"/>
</dbReference>
<dbReference type="eggNOG" id="KOG0274">
    <property type="taxonomic scope" value="Eukaryota"/>
</dbReference>
<dbReference type="SUPFAM" id="SSF50985">
    <property type="entry name" value="RCC1/BLIP-II"/>
    <property type="match status" value="1"/>
</dbReference>
<sequence length="324" mass="36292">MQVTLKSASKTLGEKVKNVETSVGVVGFLTEAGKLHLVIQRRSEFADIFGHDAQFRVGIPQAVRHVAKIVSCSIGDRHLGFIDEYNRAFMVGNNRKGQLGTGDRIDRSTPVQVLYDKTLRILFCSLNHTLAVVEIGGKCLILGTGCGHNGRLPGNNKGSVDFVRLDIKIPWSVRQIDSHKESIFLLSCYDMKEQVKYKERPTRDSSLHLQLLAMKSQQELLMDFKKATSIMEKIKVIEAMIERFTRCEELKISNSGQKISFPLKQPLHVERQVTGKTASGSTPVEQNGGSEELRLLRTAVEQLRLEAERVELDRDIMSDQQSSA</sequence>
<dbReference type="InterPro" id="IPR009091">
    <property type="entry name" value="RCC1/BLIP-II"/>
</dbReference>
<dbReference type="InterPro" id="IPR052866">
    <property type="entry name" value="F-box_protein_24"/>
</dbReference>
<dbReference type="PANTHER" id="PTHR47004:SF1">
    <property type="entry name" value="F-BOX ONLY PROTEIN 24"/>
    <property type="match status" value="1"/>
</dbReference>
<organism evidence="3 4">
    <name type="scientific">Ciona savignyi</name>
    <name type="common">Pacific transparent sea squirt</name>
    <dbReference type="NCBI Taxonomy" id="51511"/>
    <lineage>
        <taxon>Eukaryota</taxon>
        <taxon>Metazoa</taxon>
        <taxon>Chordata</taxon>
        <taxon>Tunicata</taxon>
        <taxon>Ascidiacea</taxon>
        <taxon>Phlebobranchia</taxon>
        <taxon>Cionidae</taxon>
        <taxon>Ciona</taxon>
    </lineage>
</organism>
<dbReference type="Ensembl" id="ENSCSAVT00000018361.1">
    <property type="protein sequence ID" value="ENSCSAVP00000018164.1"/>
    <property type="gene ID" value="ENSCSAVG00000010688.1"/>
</dbReference>
<evidence type="ECO:0000256" key="1">
    <source>
        <dbReference type="PROSITE-ProRule" id="PRU00235"/>
    </source>
</evidence>
<reference evidence="3" key="3">
    <citation type="submission" date="2025-09" db="UniProtKB">
        <authorList>
            <consortium name="Ensembl"/>
        </authorList>
    </citation>
    <scope>IDENTIFICATION</scope>
</reference>
<accession>H2ZKP8</accession>
<proteinExistence type="predicted"/>
<evidence type="ECO:0000313" key="4">
    <source>
        <dbReference type="Proteomes" id="UP000007875"/>
    </source>
</evidence>
<evidence type="ECO:0000313" key="3">
    <source>
        <dbReference type="Ensembl" id="ENSCSAVP00000018164.1"/>
    </source>
</evidence>